<dbReference type="Gene3D" id="1.25.40.10">
    <property type="entry name" value="Tetratricopeptide repeat domain"/>
    <property type="match status" value="1"/>
</dbReference>
<dbReference type="SUPFAM" id="SSF48452">
    <property type="entry name" value="TPR-like"/>
    <property type="match status" value="1"/>
</dbReference>
<name>A0A6C0GTE1_9BACT</name>
<sequence length="204" mass="23400">MAPKKEFPEDNIRPLYPDSSGLEPGITEGPLPFILQQSKSMSAMVCLFIIAGIALLMFTKFDYTKGLVQHYSEYEDFSAVLPESAAEKFAQAGTALAYRTDHKEYLQPLYALIKDNPEKDSLHYYLGVAYFQLEDPVNAARSFRKVLRQPASKLIFKSEYWLGLSFWQGENIQEAKSIFEKISRQPRHPYREKAASILKEQDFL</sequence>
<organism evidence="3 4">
    <name type="scientific">Rhodocytophaga rosea</name>
    <dbReference type="NCBI Taxonomy" id="2704465"/>
    <lineage>
        <taxon>Bacteria</taxon>
        <taxon>Pseudomonadati</taxon>
        <taxon>Bacteroidota</taxon>
        <taxon>Cytophagia</taxon>
        <taxon>Cytophagales</taxon>
        <taxon>Rhodocytophagaceae</taxon>
        <taxon>Rhodocytophaga</taxon>
    </lineage>
</organism>
<dbReference type="Pfam" id="PF13174">
    <property type="entry name" value="TPR_6"/>
    <property type="match status" value="2"/>
</dbReference>
<proteinExistence type="predicted"/>
<keyword evidence="2" id="KW-1133">Transmembrane helix</keyword>
<dbReference type="RefSeq" id="WP_162447374.1">
    <property type="nucleotide sequence ID" value="NZ_CP048222.1"/>
</dbReference>
<reference evidence="3 4" key="1">
    <citation type="submission" date="2020-01" db="EMBL/GenBank/DDBJ databases">
        <authorList>
            <person name="Kim M.K."/>
        </authorList>
    </citation>
    <scope>NUCLEOTIDE SEQUENCE [LARGE SCALE GENOMIC DNA]</scope>
    <source>
        <strain evidence="3 4">172606-1</strain>
    </source>
</reference>
<evidence type="ECO:0000256" key="2">
    <source>
        <dbReference type="SAM" id="Phobius"/>
    </source>
</evidence>
<gene>
    <name evidence="3" type="ORF">GXP67_34645</name>
</gene>
<evidence type="ECO:0000256" key="1">
    <source>
        <dbReference type="SAM" id="MobiDB-lite"/>
    </source>
</evidence>
<dbReference type="Proteomes" id="UP000480178">
    <property type="component" value="Chromosome"/>
</dbReference>
<dbReference type="KEGG" id="rhoz:GXP67_34645"/>
<feature type="transmembrane region" description="Helical" evidence="2">
    <location>
        <begin position="40"/>
        <end position="58"/>
    </location>
</feature>
<dbReference type="InterPro" id="IPR011990">
    <property type="entry name" value="TPR-like_helical_dom_sf"/>
</dbReference>
<dbReference type="InterPro" id="IPR019734">
    <property type="entry name" value="TPR_rpt"/>
</dbReference>
<evidence type="ECO:0000313" key="4">
    <source>
        <dbReference type="Proteomes" id="UP000480178"/>
    </source>
</evidence>
<keyword evidence="2" id="KW-0472">Membrane</keyword>
<protein>
    <submittedName>
        <fullName evidence="3">Tetratricopeptide repeat protein</fullName>
    </submittedName>
</protein>
<keyword evidence="2" id="KW-0812">Transmembrane</keyword>
<evidence type="ECO:0000313" key="3">
    <source>
        <dbReference type="EMBL" id="QHT71435.1"/>
    </source>
</evidence>
<feature type="region of interest" description="Disordered" evidence="1">
    <location>
        <begin position="1"/>
        <end position="23"/>
    </location>
</feature>
<dbReference type="EMBL" id="CP048222">
    <property type="protein sequence ID" value="QHT71435.1"/>
    <property type="molecule type" value="Genomic_DNA"/>
</dbReference>
<keyword evidence="4" id="KW-1185">Reference proteome</keyword>
<feature type="compositionally biased region" description="Basic and acidic residues" evidence="1">
    <location>
        <begin position="1"/>
        <end position="12"/>
    </location>
</feature>
<dbReference type="AlphaFoldDB" id="A0A6C0GTE1"/>
<accession>A0A6C0GTE1</accession>